<comment type="caution">
    <text evidence="2">The sequence shown here is derived from an EMBL/GenBank/DDBJ whole genome shotgun (WGS) entry which is preliminary data.</text>
</comment>
<feature type="compositionally biased region" description="Pro residues" evidence="1">
    <location>
        <begin position="107"/>
        <end position="116"/>
    </location>
</feature>
<dbReference type="Proteomes" id="UP000324767">
    <property type="component" value="Unassembled WGS sequence"/>
</dbReference>
<reference evidence="2 3" key="1">
    <citation type="submission" date="2019-09" db="EMBL/GenBank/DDBJ databases">
        <title>The hologenome of the rock-dwelling lichen Lasallia pustulata.</title>
        <authorList>
            <person name="Greshake Tzovaras B."/>
            <person name="Segers F."/>
            <person name="Bicker A."/>
            <person name="Dal Grande F."/>
            <person name="Otte J."/>
            <person name="Hankeln T."/>
            <person name="Schmitt I."/>
            <person name="Ebersberger I."/>
        </authorList>
    </citation>
    <scope>NUCLEOTIDE SEQUENCE [LARGE SCALE GENOMIC DNA]</scope>
    <source>
        <strain evidence="2">A1-1</strain>
    </source>
</reference>
<evidence type="ECO:0000256" key="1">
    <source>
        <dbReference type="SAM" id="MobiDB-lite"/>
    </source>
</evidence>
<sequence length="161" mass="17209">MKSSFAARRKARVVGQDAPDDPSGDGPPAADSGDEQESTPIVKRPPSQKSSLRLSFNPSSTPTTSPDIPNPSEIFIPRKSALSRRAIEKNALRNYTASALHELRNSTPPPPKPPLSLPTDPSASRTLDIFSKFGSDLSGPPPKPPSPQKPKSAKRKPAERA</sequence>
<dbReference type="OrthoDB" id="429427at2759"/>
<organism evidence="2 3">
    <name type="scientific">Lasallia pustulata</name>
    <dbReference type="NCBI Taxonomy" id="136370"/>
    <lineage>
        <taxon>Eukaryota</taxon>
        <taxon>Fungi</taxon>
        <taxon>Dikarya</taxon>
        <taxon>Ascomycota</taxon>
        <taxon>Pezizomycotina</taxon>
        <taxon>Lecanoromycetes</taxon>
        <taxon>OSLEUM clade</taxon>
        <taxon>Umbilicariomycetidae</taxon>
        <taxon>Umbilicariales</taxon>
        <taxon>Umbilicariaceae</taxon>
        <taxon>Lasallia</taxon>
    </lineage>
</organism>
<accession>A0A5M8Q4D9</accession>
<evidence type="ECO:0000313" key="3">
    <source>
        <dbReference type="Proteomes" id="UP000324767"/>
    </source>
</evidence>
<dbReference type="AlphaFoldDB" id="A0A5M8Q4D9"/>
<feature type="compositionally biased region" description="Polar residues" evidence="1">
    <location>
        <begin position="47"/>
        <end position="57"/>
    </location>
</feature>
<proteinExistence type="predicted"/>
<evidence type="ECO:0000313" key="2">
    <source>
        <dbReference type="EMBL" id="KAA6416075.1"/>
    </source>
</evidence>
<gene>
    <name evidence="2" type="ORF">FRX48_00794</name>
</gene>
<feature type="region of interest" description="Disordered" evidence="1">
    <location>
        <begin position="98"/>
        <end position="161"/>
    </location>
</feature>
<protein>
    <submittedName>
        <fullName evidence="2">Uncharacterized protein</fullName>
    </submittedName>
</protein>
<feature type="region of interest" description="Disordered" evidence="1">
    <location>
        <begin position="1"/>
        <end position="75"/>
    </location>
</feature>
<name>A0A5M8Q4D9_9LECA</name>
<feature type="compositionally biased region" description="Pro residues" evidence="1">
    <location>
        <begin position="139"/>
        <end position="148"/>
    </location>
</feature>
<dbReference type="EMBL" id="VXIT01000001">
    <property type="protein sequence ID" value="KAA6416075.1"/>
    <property type="molecule type" value="Genomic_DNA"/>
</dbReference>